<dbReference type="SUPFAM" id="SSF51735">
    <property type="entry name" value="NAD(P)-binding Rossmann-fold domains"/>
    <property type="match status" value="1"/>
</dbReference>
<dbReference type="PANTHER" id="PTHR43975:SF2">
    <property type="entry name" value="EG:BACR7A4.14 PROTEIN-RELATED"/>
    <property type="match status" value="1"/>
</dbReference>
<evidence type="ECO:0000313" key="3">
    <source>
        <dbReference type="Proteomes" id="UP000295783"/>
    </source>
</evidence>
<dbReference type="PANTHER" id="PTHR43975">
    <property type="entry name" value="ZGC:101858"/>
    <property type="match status" value="1"/>
</dbReference>
<dbReference type="AlphaFoldDB" id="A0A4R6WNA6"/>
<dbReference type="OrthoDB" id="9789398at2"/>
<dbReference type="InterPro" id="IPR036291">
    <property type="entry name" value="NAD(P)-bd_dom_sf"/>
</dbReference>
<dbReference type="InterPro" id="IPR002347">
    <property type="entry name" value="SDR_fam"/>
</dbReference>
<comment type="caution">
    <text evidence="2">The sequence shown here is derived from an EMBL/GenBank/DDBJ whole genome shotgun (WGS) entry which is preliminary data.</text>
</comment>
<protein>
    <submittedName>
        <fullName evidence="2">NAD(P)-dependent dehydrogenase (Short-subunit alcohol dehydrogenase family)</fullName>
    </submittedName>
</protein>
<dbReference type="Gene3D" id="3.40.50.720">
    <property type="entry name" value="NAD(P)-binding Rossmann-like Domain"/>
    <property type="match status" value="1"/>
</dbReference>
<organism evidence="2 3">
    <name type="scientific">Dongia mobilis</name>
    <dbReference type="NCBI Taxonomy" id="578943"/>
    <lineage>
        <taxon>Bacteria</taxon>
        <taxon>Pseudomonadati</taxon>
        <taxon>Pseudomonadota</taxon>
        <taxon>Alphaproteobacteria</taxon>
        <taxon>Rhodospirillales</taxon>
        <taxon>Dongiaceae</taxon>
        <taxon>Dongia</taxon>
    </lineage>
</organism>
<gene>
    <name evidence="2" type="ORF">A8950_3184</name>
</gene>
<evidence type="ECO:0000256" key="1">
    <source>
        <dbReference type="ARBA" id="ARBA00006484"/>
    </source>
</evidence>
<keyword evidence="3" id="KW-1185">Reference proteome</keyword>
<reference evidence="2 3" key="1">
    <citation type="submission" date="2019-03" db="EMBL/GenBank/DDBJ databases">
        <title>Genomic Encyclopedia of Type Strains, Phase III (KMG-III): the genomes of soil and plant-associated and newly described type strains.</title>
        <authorList>
            <person name="Whitman W."/>
        </authorList>
    </citation>
    <scope>NUCLEOTIDE SEQUENCE [LARGE SCALE GENOMIC DNA]</scope>
    <source>
        <strain evidence="2 3">CGMCC 1.7660</strain>
    </source>
</reference>
<dbReference type="Proteomes" id="UP000295783">
    <property type="component" value="Unassembled WGS sequence"/>
</dbReference>
<sequence length="250" mass="25418">MRFVNKKILVTGGARGIGAAAVAAFVSEGARVAVGARSRHSYDAFAASHPGASIVPALGEIGNQRETATIVSGAIAGLGGLDVLVNSAGFFAEVKIEDVDQAHYDRTMSTNVAGTFFAIQAALPALKASGGCVVNLASDAGIIGYPLGSIYSASKAAVVNMTRAMVLELAQQVRINCVCPGNVDTDMIRQAAEASGDAGKYLKAAHDRSPMKRMATPEEVAAAILYLASPEAGFVNGAILSVDGGGVCGF</sequence>
<accession>A0A4R6WNA6</accession>
<name>A0A4R6WNA6_9PROT</name>
<comment type="similarity">
    <text evidence="1">Belongs to the short-chain dehydrogenases/reductases (SDR) family.</text>
</comment>
<dbReference type="PRINTS" id="PR00080">
    <property type="entry name" value="SDRFAMILY"/>
</dbReference>
<dbReference type="PRINTS" id="PR00081">
    <property type="entry name" value="GDHRDH"/>
</dbReference>
<dbReference type="CDD" id="cd05233">
    <property type="entry name" value="SDR_c"/>
    <property type="match status" value="1"/>
</dbReference>
<dbReference type="EMBL" id="SNYW01000011">
    <property type="protein sequence ID" value="TDQ80649.1"/>
    <property type="molecule type" value="Genomic_DNA"/>
</dbReference>
<dbReference type="FunFam" id="3.40.50.720:FF:000084">
    <property type="entry name" value="Short-chain dehydrogenase reductase"/>
    <property type="match status" value="1"/>
</dbReference>
<dbReference type="Pfam" id="PF13561">
    <property type="entry name" value="adh_short_C2"/>
    <property type="match status" value="1"/>
</dbReference>
<proteinExistence type="inferred from homology"/>
<evidence type="ECO:0000313" key="2">
    <source>
        <dbReference type="EMBL" id="TDQ80649.1"/>
    </source>
</evidence>